<reference evidence="2" key="1">
    <citation type="submission" date="2024-10" db="EMBL/GenBank/DDBJ databases">
        <authorList>
            <person name="Ryan C."/>
        </authorList>
    </citation>
    <scope>NUCLEOTIDE SEQUENCE [LARGE SCALE GENOMIC DNA]</scope>
</reference>
<sequence length="325" mass="36687">MLTSLAVKTFENSQLVMDQHSENIKYEEEFIVNSRGDKLFTCRWTPQNFQPKALIFICHGIAAECSISMRDTAARLVQAGYGVYGIDHEGHGRSSGRRCYIPNFSDIVTDCCDYFTSICEKVENRGKKRFLYGISMGGSVSLLLHRKVPDYWDGAILLAPMCKVSDDMRPHPIVVSALTMICAVAPSWRIIPTPDIIDKVCKDPEMRKEVRSNPYIYRGKLPLKTCHELLMVSLDIEKNLNQVTMPFLVLHGGDDIVTDPSVSKLLFEKASSRDKSFKLYPGMWHALTAEFPDDVERVYSDIITWLEERANCAPSVPEMSSTSSV</sequence>
<dbReference type="Gene3D" id="3.40.50.1820">
    <property type="entry name" value="alpha/beta hydrolase"/>
    <property type="match status" value="1"/>
</dbReference>
<name>A0ABC8Z4W6_9POAL</name>
<feature type="domain" description="Serine aminopeptidase S33" evidence="1">
    <location>
        <begin position="50"/>
        <end position="290"/>
    </location>
</feature>
<protein>
    <recommendedName>
        <fullName evidence="1">Serine aminopeptidase S33 domain-containing protein</fullName>
    </recommendedName>
</protein>
<dbReference type="InterPro" id="IPR029058">
    <property type="entry name" value="AB_hydrolase_fold"/>
</dbReference>
<dbReference type="InterPro" id="IPR051044">
    <property type="entry name" value="MAG_DAG_Lipase"/>
</dbReference>
<dbReference type="Pfam" id="PF12146">
    <property type="entry name" value="Hydrolase_4"/>
    <property type="match status" value="1"/>
</dbReference>
<evidence type="ECO:0000259" key="1">
    <source>
        <dbReference type="Pfam" id="PF12146"/>
    </source>
</evidence>
<keyword evidence="3" id="KW-1185">Reference proteome</keyword>
<evidence type="ECO:0000313" key="3">
    <source>
        <dbReference type="Proteomes" id="UP001497457"/>
    </source>
</evidence>
<dbReference type="SUPFAM" id="SSF53474">
    <property type="entry name" value="alpha/beta-Hydrolases"/>
    <property type="match status" value="1"/>
</dbReference>
<dbReference type="FunFam" id="3.40.50.1820:FF:000036">
    <property type="entry name" value="Alpha/beta-Hydrolases superfamily protein"/>
    <property type="match status" value="1"/>
</dbReference>
<dbReference type="PANTHER" id="PTHR11614">
    <property type="entry name" value="PHOSPHOLIPASE-RELATED"/>
    <property type="match status" value="1"/>
</dbReference>
<organism evidence="2 3">
    <name type="scientific">Urochloa decumbens</name>
    <dbReference type="NCBI Taxonomy" id="240449"/>
    <lineage>
        <taxon>Eukaryota</taxon>
        <taxon>Viridiplantae</taxon>
        <taxon>Streptophyta</taxon>
        <taxon>Embryophyta</taxon>
        <taxon>Tracheophyta</taxon>
        <taxon>Spermatophyta</taxon>
        <taxon>Magnoliopsida</taxon>
        <taxon>Liliopsida</taxon>
        <taxon>Poales</taxon>
        <taxon>Poaceae</taxon>
        <taxon>PACMAD clade</taxon>
        <taxon>Panicoideae</taxon>
        <taxon>Panicodae</taxon>
        <taxon>Paniceae</taxon>
        <taxon>Melinidinae</taxon>
        <taxon>Urochloa</taxon>
    </lineage>
</organism>
<accession>A0ABC8Z4W6</accession>
<dbReference type="AlphaFoldDB" id="A0ABC8Z4W6"/>
<proteinExistence type="predicted"/>
<gene>
    <name evidence="2" type="ORF">URODEC1_LOCUS40372</name>
</gene>
<dbReference type="Proteomes" id="UP001497457">
    <property type="component" value="Chromosome 18b"/>
</dbReference>
<dbReference type="EMBL" id="OZ075128">
    <property type="protein sequence ID" value="CAL4953770.1"/>
    <property type="molecule type" value="Genomic_DNA"/>
</dbReference>
<dbReference type="InterPro" id="IPR022742">
    <property type="entry name" value="Hydrolase_4"/>
</dbReference>
<evidence type="ECO:0000313" key="2">
    <source>
        <dbReference type="EMBL" id="CAL4953770.1"/>
    </source>
</evidence>